<comment type="caution">
    <text evidence="2">The sequence shown here is derived from an EMBL/GenBank/DDBJ whole genome shotgun (WGS) entry which is preliminary data.</text>
</comment>
<dbReference type="AlphaFoldDB" id="A0A8H2ZNI9"/>
<dbReference type="OrthoDB" id="3552428at2759"/>
<evidence type="ECO:0000256" key="1">
    <source>
        <dbReference type="SAM" id="MobiDB-lite"/>
    </source>
</evidence>
<organism evidence="2 3">
    <name type="scientific">Sclerotinia trifoliorum</name>
    <dbReference type="NCBI Taxonomy" id="28548"/>
    <lineage>
        <taxon>Eukaryota</taxon>
        <taxon>Fungi</taxon>
        <taxon>Dikarya</taxon>
        <taxon>Ascomycota</taxon>
        <taxon>Pezizomycotina</taxon>
        <taxon>Leotiomycetes</taxon>
        <taxon>Helotiales</taxon>
        <taxon>Sclerotiniaceae</taxon>
        <taxon>Sclerotinia</taxon>
    </lineage>
</organism>
<reference evidence="2" key="1">
    <citation type="submission" date="2020-10" db="EMBL/GenBank/DDBJ databases">
        <authorList>
            <person name="Kusch S."/>
        </authorList>
    </citation>
    <scope>NUCLEOTIDE SEQUENCE</scope>
    <source>
        <strain evidence="2">SwB9</strain>
    </source>
</reference>
<dbReference type="EMBL" id="CAJHIA010000016">
    <property type="protein sequence ID" value="CAD6445622.1"/>
    <property type="molecule type" value="Genomic_DNA"/>
</dbReference>
<evidence type="ECO:0000313" key="3">
    <source>
        <dbReference type="Proteomes" id="UP000624404"/>
    </source>
</evidence>
<feature type="compositionally biased region" description="Basic and acidic residues" evidence="1">
    <location>
        <begin position="60"/>
        <end position="81"/>
    </location>
</feature>
<protein>
    <submittedName>
        <fullName evidence="2">Ca67d2aa-0906-4ba5-b4e6-c63504471945-CDS</fullName>
    </submittedName>
</protein>
<proteinExistence type="predicted"/>
<name>A0A8H2ZNI9_9HELO</name>
<sequence>MEGKAHVEEGLAGMEDIAGMRAIRESDGPGPTDWKSTRLTRNIEASGGSENVGRVAGNQEDAKRETENRSSEKSADVDDMN</sequence>
<gene>
    <name evidence="2" type="ORF">SCLTRI_LOCUS5462</name>
</gene>
<accession>A0A8H2ZNI9</accession>
<keyword evidence="3" id="KW-1185">Reference proteome</keyword>
<feature type="region of interest" description="Disordered" evidence="1">
    <location>
        <begin position="21"/>
        <end position="81"/>
    </location>
</feature>
<evidence type="ECO:0000313" key="2">
    <source>
        <dbReference type="EMBL" id="CAD6445622.1"/>
    </source>
</evidence>
<dbReference type="Proteomes" id="UP000624404">
    <property type="component" value="Unassembled WGS sequence"/>
</dbReference>